<feature type="transmembrane region" description="Helical" evidence="2">
    <location>
        <begin position="222"/>
        <end position="244"/>
    </location>
</feature>
<keyword evidence="2" id="KW-1133">Transmembrane helix</keyword>
<evidence type="ECO:0000256" key="2">
    <source>
        <dbReference type="SAM" id="Phobius"/>
    </source>
</evidence>
<feature type="transmembrane region" description="Helical" evidence="2">
    <location>
        <begin position="153"/>
        <end position="171"/>
    </location>
</feature>
<feature type="transmembrane region" description="Helical" evidence="2">
    <location>
        <begin position="251"/>
        <end position="271"/>
    </location>
</feature>
<evidence type="ECO:0000313" key="3">
    <source>
        <dbReference type="EMBL" id="QHT98195.1"/>
    </source>
</evidence>
<evidence type="ECO:0000256" key="1">
    <source>
        <dbReference type="SAM" id="MobiDB-lite"/>
    </source>
</evidence>
<dbReference type="AlphaFoldDB" id="A0A6C0J0J5"/>
<feature type="region of interest" description="Disordered" evidence="1">
    <location>
        <begin position="934"/>
        <end position="953"/>
    </location>
</feature>
<accession>A0A6C0J0J5</accession>
<feature type="transmembrane region" description="Helical" evidence="2">
    <location>
        <begin position="111"/>
        <end position="141"/>
    </location>
</feature>
<feature type="transmembrane region" description="Helical" evidence="2">
    <location>
        <begin position="574"/>
        <end position="595"/>
    </location>
</feature>
<feature type="transmembrane region" description="Helical" evidence="2">
    <location>
        <begin position="291"/>
        <end position="308"/>
    </location>
</feature>
<feature type="transmembrane region" description="Helical" evidence="2">
    <location>
        <begin position="784"/>
        <end position="808"/>
    </location>
</feature>
<dbReference type="EMBL" id="MN740289">
    <property type="protein sequence ID" value="QHT98195.1"/>
    <property type="molecule type" value="Genomic_DNA"/>
</dbReference>
<name>A0A6C0J0J5_9ZZZZ</name>
<feature type="transmembrane region" description="Helical" evidence="2">
    <location>
        <begin position="607"/>
        <end position="626"/>
    </location>
</feature>
<reference evidence="3" key="1">
    <citation type="journal article" date="2020" name="Nature">
        <title>Giant virus diversity and host interactions through global metagenomics.</title>
        <authorList>
            <person name="Schulz F."/>
            <person name="Roux S."/>
            <person name="Paez-Espino D."/>
            <person name="Jungbluth S."/>
            <person name="Walsh D.A."/>
            <person name="Denef V.J."/>
            <person name="McMahon K.D."/>
            <person name="Konstantinidis K.T."/>
            <person name="Eloe-Fadrosh E.A."/>
            <person name="Kyrpides N.C."/>
            <person name="Woyke T."/>
        </authorList>
    </citation>
    <scope>NUCLEOTIDE SEQUENCE</scope>
    <source>
        <strain evidence="3">GVMAG-M-3300025626-8</strain>
    </source>
</reference>
<sequence length="953" mass="105683">MVSICAQNNSNYDSNDLASSDVFVKLSQHTSVEMSDFTVFVLVFLSYYLHLQSLKYHVSEMILGSQSIVEDSLAAYSTNNVATKLQQSKTISLVNIYTFLTKEEKLSKTKLFGLFSLPTFKIVIPFMIAVVIFIVFLRITAPVWPSQLVGENITIIGMLTAVASLGLSYFLLTVETPALLWIILVSIGFAVYAVVKTSTCDANKVCLDKPEGYGDNFLDFNYLWISLAVAMFVIQKILFSILLFRHGPLRIRGFSFMCFLLFYVFMIVTTFQSSPETKHHQDTPCTSKGSFVGQLIYWPLFLIIVFYIERGSYTFRDEISVRAFGTAILTYIVSTLFFLVPTLTIFALEGSRDTAISRMTCSLRRPTIKLDTPDSRCCKTQKLLSLSLKIFDVYYNDLHNEQSVVGSNISMTFELIKIVNGIEKSIPANQITYEATPNREYALQIIRGSDKSNVTISNGETLGQFQIAMKAGTLAFDESDQGVAQYTLRITFQDQSRLSFYQIFSSITHNQSFTFLQTEELLESENVVGCTGRNAPKDINVRGNLKINEFNPGSGMNPITFTGRHFNTGPGMGALWGLFIGAALASTYLGLTNATKLDPTSASRKPVSGLLTGIFAGLLYGGFVGVPSGAISGKIVENILAKNTQKKTWFEYLDANNEPVARVKADDAAAEADSTLEKIPLNDTHTDRIWQYCKTRDQTATSSVSNSSSCTPIELASAITYTPPGHCKYIADFNIDFSKYPDTSEETGVAHQLEFNTNTAGNDKVYIHYHQYKANDPIFGPDGYIYWLLFFAFLILITFVIQAFLLYIDRETFLSKRLQGATNTLSSATSSIAIRAGTLRNSVRGGLPQASTRDINSQTSRMTTRIRRRRGYDTFRRGVSELEKVGGGMIKLAGAVKNQTGDGLSYVGDSLRDGGTRLYDATVRRAVKLRDSSYLTSRGNGGSSRVINGNVQT</sequence>
<feature type="transmembrane region" description="Helical" evidence="2">
    <location>
        <begin position="328"/>
        <end position="348"/>
    </location>
</feature>
<keyword evidence="2" id="KW-0472">Membrane</keyword>
<organism evidence="3">
    <name type="scientific">viral metagenome</name>
    <dbReference type="NCBI Taxonomy" id="1070528"/>
    <lineage>
        <taxon>unclassified sequences</taxon>
        <taxon>metagenomes</taxon>
        <taxon>organismal metagenomes</taxon>
    </lineage>
</organism>
<keyword evidence="2" id="KW-0812">Transmembrane</keyword>
<feature type="transmembrane region" description="Helical" evidence="2">
    <location>
        <begin position="178"/>
        <end position="195"/>
    </location>
</feature>
<protein>
    <submittedName>
        <fullName evidence="3">Uncharacterized protein</fullName>
    </submittedName>
</protein>
<proteinExistence type="predicted"/>